<name>A0AAV7V1C0_PLEWA</name>
<sequence length="105" mass="11487">MGTSKRPAPLQGNTMELYTTPALSGQWETRLTGYGTDAGMDAPVVEPTRAEQLAAIQGSWEALEVKIESVAVEVSLLRVDLQKASDRVQIKERSISKLWTEVDAL</sequence>
<accession>A0AAV7V1C0</accession>
<gene>
    <name evidence="1" type="ORF">NDU88_004479</name>
</gene>
<dbReference type="EMBL" id="JANPWB010000004">
    <property type="protein sequence ID" value="KAJ1195198.1"/>
    <property type="molecule type" value="Genomic_DNA"/>
</dbReference>
<evidence type="ECO:0000313" key="2">
    <source>
        <dbReference type="Proteomes" id="UP001066276"/>
    </source>
</evidence>
<organism evidence="1 2">
    <name type="scientific">Pleurodeles waltl</name>
    <name type="common">Iberian ribbed newt</name>
    <dbReference type="NCBI Taxonomy" id="8319"/>
    <lineage>
        <taxon>Eukaryota</taxon>
        <taxon>Metazoa</taxon>
        <taxon>Chordata</taxon>
        <taxon>Craniata</taxon>
        <taxon>Vertebrata</taxon>
        <taxon>Euteleostomi</taxon>
        <taxon>Amphibia</taxon>
        <taxon>Batrachia</taxon>
        <taxon>Caudata</taxon>
        <taxon>Salamandroidea</taxon>
        <taxon>Salamandridae</taxon>
        <taxon>Pleurodelinae</taxon>
        <taxon>Pleurodeles</taxon>
    </lineage>
</organism>
<dbReference type="AlphaFoldDB" id="A0AAV7V1C0"/>
<proteinExistence type="predicted"/>
<comment type="caution">
    <text evidence="1">The sequence shown here is derived from an EMBL/GenBank/DDBJ whole genome shotgun (WGS) entry which is preliminary data.</text>
</comment>
<keyword evidence="2" id="KW-1185">Reference proteome</keyword>
<reference evidence="1" key="1">
    <citation type="journal article" date="2022" name="bioRxiv">
        <title>Sequencing and chromosome-scale assembly of the giantPleurodeles waltlgenome.</title>
        <authorList>
            <person name="Brown T."/>
            <person name="Elewa A."/>
            <person name="Iarovenko S."/>
            <person name="Subramanian E."/>
            <person name="Araus A.J."/>
            <person name="Petzold A."/>
            <person name="Susuki M."/>
            <person name="Suzuki K.-i.T."/>
            <person name="Hayashi T."/>
            <person name="Toyoda A."/>
            <person name="Oliveira C."/>
            <person name="Osipova E."/>
            <person name="Leigh N.D."/>
            <person name="Simon A."/>
            <person name="Yun M.H."/>
        </authorList>
    </citation>
    <scope>NUCLEOTIDE SEQUENCE</scope>
    <source>
        <strain evidence="1">20211129_DDA</strain>
        <tissue evidence="1">Liver</tissue>
    </source>
</reference>
<protein>
    <submittedName>
        <fullName evidence="1">Uncharacterized protein</fullName>
    </submittedName>
</protein>
<evidence type="ECO:0000313" key="1">
    <source>
        <dbReference type="EMBL" id="KAJ1195198.1"/>
    </source>
</evidence>
<dbReference type="Proteomes" id="UP001066276">
    <property type="component" value="Chromosome 2_2"/>
</dbReference>